<evidence type="ECO:0000313" key="1">
    <source>
        <dbReference type="EMBL" id="MBW32907.1"/>
    </source>
</evidence>
<dbReference type="EMBL" id="GGFM01012156">
    <property type="protein sequence ID" value="MBW32907.1"/>
    <property type="molecule type" value="Transcribed_RNA"/>
</dbReference>
<reference evidence="1" key="1">
    <citation type="submission" date="2018-01" db="EMBL/GenBank/DDBJ databases">
        <title>An insight into the sialome of Amazonian anophelines.</title>
        <authorList>
            <person name="Ribeiro J.M."/>
            <person name="Scarpassa V."/>
            <person name="Calvo E."/>
        </authorList>
    </citation>
    <scope>NUCLEOTIDE SEQUENCE</scope>
    <source>
        <tissue evidence="1">Salivary glands</tissue>
    </source>
</reference>
<accession>A0A2M3ZWH0</accession>
<protein>
    <submittedName>
        <fullName evidence="1">Putative secreted peptide</fullName>
    </submittedName>
</protein>
<proteinExistence type="predicted"/>
<organism evidence="1">
    <name type="scientific">Anopheles braziliensis</name>
    <dbReference type="NCBI Taxonomy" id="58242"/>
    <lineage>
        <taxon>Eukaryota</taxon>
        <taxon>Metazoa</taxon>
        <taxon>Ecdysozoa</taxon>
        <taxon>Arthropoda</taxon>
        <taxon>Hexapoda</taxon>
        <taxon>Insecta</taxon>
        <taxon>Pterygota</taxon>
        <taxon>Neoptera</taxon>
        <taxon>Endopterygota</taxon>
        <taxon>Diptera</taxon>
        <taxon>Nematocera</taxon>
        <taxon>Culicoidea</taxon>
        <taxon>Culicidae</taxon>
        <taxon>Anophelinae</taxon>
        <taxon>Anopheles</taxon>
    </lineage>
</organism>
<name>A0A2M3ZWH0_9DIPT</name>
<sequence length="72" mass="8268">MVSFSILWAIPTANARDRGLRVLAERRKTFLIFIHFPPRSRVLCCENRHLRQPYTSWRTVTEGIGCAPEPAG</sequence>
<dbReference type="AlphaFoldDB" id="A0A2M3ZWH0"/>